<name>A0A6A2ZBS9_HIBSY</name>
<dbReference type="InterPro" id="IPR001077">
    <property type="entry name" value="COMT_C"/>
</dbReference>
<gene>
    <name evidence="5" type="ORF">F3Y22_tig00110937pilonHSYRG00025</name>
</gene>
<dbReference type="Proteomes" id="UP000436088">
    <property type="component" value="Unassembled WGS sequence"/>
</dbReference>
<comment type="caution">
    <text evidence="5">The sequence shown here is derived from an EMBL/GenBank/DDBJ whole genome shotgun (WGS) entry which is preliminary data.</text>
</comment>
<dbReference type="SUPFAM" id="SSF53335">
    <property type="entry name" value="S-adenosyl-L-methionine-dependent methyltransferases"/>
    <property type="match status" value="1"/>
</dbReference>
<dbReference type="InterPro" id="IPR016461">
    <property type="entry name" value="COMT-like"/>
</dbReference>
<dbReference type="CDD" id="cd02440">
    <property type="entry name" value="AdoMet_MTases"/>
    <property type="match status" value="1"/>
</dbReference>
<dbReference type="EMBL" id="VEPZ02001171">
    <property type="protein sequence ID" value="KAE8689441.1"/>
    <property type="molecule type" value="Genomic_DNA"/>
</dbReference>
<keyword evidence="1" id="KW-0489">Methyltransferase</keyword>
<accession>A0A6A2ZBS9</accession>
<evidence type="ECO:0000256" key="1">
    <source>
        <dbReference type="ARBA" id="ARBA00022603"/>
    </source>
</evidence>
<organism evidence="5 6">
    <name type="scientific">Hibiscus syriacus</name>
    <name type="common">Rose of Sharon</name>
    <dbReference type="NCBI Taxonomy" id="106335"/>
    <lineage>
        <taxon>Eukaryota</taxon>
        <taxon>Viridiplantae</taxon>
        <taxon>Streptophyta</taxon>
        <taxon>Embryophyta</taxon>
        <taxon>Tracheophyta</taxon>
        <taxon>Spermatophyta</taxon>
        <taxon>Magnoliopsida</taxon>
        <taxon>eudicotyledons</taxon>
        <taxon>Gunneridae</taxon>
        <taxon>Pentapetalae</taxon>
        <taxon>rosids</taxon>
        <taxon>malvids</taxon>
        <taxon>Malvales</taxon>
        <taxon>Malvaceae</taxon>
        <taxon>Malvoideae</taxon>
        <taxon>Hibiscus</taxon>
    </lineage>
</organism>
<evidence type="ECO:0000256" key="2">
    <source>
        <dbReference type="ARBA" id="ARBA00022679"/>
    </source>
</evidence>
<proteinExistence type="predicted"/>
<dbReference type="PANTHER" id="PTHR11746">
    <property type="entry name" value="O-METHYLTRANSFERASE"/>
    <property type="match status" value="1"/>
</dbReference>
<dbReference type="GO" id="GO:0032259">
    <property type="term" value="P:methylation"/>
    <property type="evidence" value="ECO:0007669"/>
    <property type="project" value="UniProtKB-KW"/>
</dbReference>
<dbReference type="AlphaFoldDB" id="A0A6A2ZBS9"/>
<dbReference type="PROSITE" id="PS51683">
    <property type="entry name" value="SAM_OMT_II"/>
    <property type="match status" value="1"/>
</dbReference>
<keyword evidence="3" id="KW-0949">S-adenosyl-L-methionine</keyword>
<evidence type="ECO:0000259" key="4">
    <source>
        <dbReference type="Pfam" id="PF00891"/>
    </source>
</evidence>
<evidence type="ECO:0000313" key="6">
    <source>
        <dbReference type="Proteomes" id="UP000436088"/>
    </source>
</evidence>
<dbReference type="Pfam" id="PF00891">
    <property type="entry name" value="Methyltransf_2"/>
    <property type="match status" value="1"/>
</dbReference>
<reference evidence="5" key="1">
    <citation type="submission" date="2019-09" db="EMBL/GenBank/DDBJ databases">
        <title>Draft genome information of white flower Hibiscus syriacus.</title>
        <authorList>
            <person name="Kim Y.-M."/>
        </authorList>
    </citation>
    <scope>NUCLEOTIDE SEQUENCE [LARGE SCALE GENOMIC DNA]</scope>
    <source>
        <strain evidence="5">YM2019G1</strain>
    </source>
</reference>
<evidence type="ECO:0000256" key="3">
    <source>
        <dbReference type="ARBA" id="ARBA00022691"/>
    </source>
</evidence>
<keyword evidence="2" id="KW-0808">Transferase</keyword>
<protein>
    <submittedName>
        <fullName evidence="5">Isoflavone-7-O-methyltransferase 6</fullName>
    </submittedName>
</protein>
<dbReference type="InterPro" id="IPR029063">
    <property type="entry name" value="SAM-dependent_MTases_sf"/>
</dbReference>
<sequence length="128" mass="14179">MDHDPEFKTLFYDAMESDSQMMNLVVKDSKPVFEDLNSSVDVGGGTGTIARVISEAHPQLKCTMFDLPRVLANVPTTSTGNLKFVAGDLFQYIPSADAILMKLVLHAFSDEDCVKILKRCREAIPRGR</sequence>
<dbReference type="Gene3D" id="3.40.50.150">
    <property type="entry name" value="Vaccinia Virus protein VP39"/>
    <property type="match status" value="1"/>
</dbReference>
<keyword evidence="6" id="KW-1185">Reference proteome</keyword>
<dbReference type="GO" id="GO:0008171">
    <property type="term" value="F:O-methyltransferase activity"/>
    <property type="evidence" value="ECO:0007669"/>
    <property type="project" value="InterPro"/>
</dbReference>
<evidence type="ECO:0000313" key="5">
    <source>
        <dbReference type="EMBL" id="KAE8689441.1"/>
    </source>
</evidence>
<feature type="domain" description="O-methyltransferase C-terminal" evidence="4">
    <location>
        <begin position="3"/>
        <end position="127"/>
    </location>
</feature>